<dbReference type="OrthoDB" id="9451547at2759"/>
<dbReference type="Proteomes" id="UP001152607">
    <property type="component" value="Unassembled WGS sequence"/>
</dbReference>
<name>A0A9W4UKB6_9PLEO</name>
<keyword evidence="4" id="KW-1185">Reference proteome</keyword>
<keyword evidence="1" id="KW-1133">Transmembrane helix</keyword>
<feature type="transmembrane region" description="Helical" evidence="1">
    <location>
        <begin position="363"/>
        <end position="380"/>
    </location>
</feature>
<feature type="transmembrane region" description="Helical" evidence="1">
    <location>
        <begin position="423"/>
        <end position="447"/>
    </location>
</feature>
<proteinExistence type="predicted"/>
<keyword evidence="1" id="KW-0472">Membrane</keyword>
<dbReference type="PANTHER" id="PTHR35043:SF8">
    <property type="entry name" value="DUF4220 DOMAIN-CONTAINING PROTEIN"/>
    <property type="match status" value="1"/>
</dbReference>
<evidence type="ECO:0000256" key="1">
    <source>
        <dbReference type="SAM" id="Phobius"/>
    </source>
</evidence>
<feature type="signal peptide" evidence="2">
    <location>
        <begin position="1"/>
        <end position="20"/>
    </location>
</feature>
<reference evidence="3" key="1">
    <citation type="submission" date="2023-01" db="EMBL/GenBank/DDBJ databases">
        <authorList>
            <person name="Van Ghelder C."/>
            <person name="Rancurel C."/>
        </authorList>
    </citation>
    <scope>NUCLEOTIDE SEQUENCE</scope>
    <source>
        <strain evidence="3">CNCM I-4278</strain>
    </source>
</reference>
<sequence length="475" mass="54898">MFYSTRNLLLVLCLFHVTLATTFHPNCTIPPEGSNYVAEPNVRSTFNILWNALYTIFVCTWVIQHLNVPAQNPRIPFLSSFWSHLKWMLVTIILPEYLVGKAFGDCIATRRFKNDNDEKLKEWSVTHAFYANSGGFLLEFPTRSKPTAIHTTQLSYLIKKKIIDSTPPISKPGIKEKGQGDFFAKLTAMLQLLWLVVQLITRKVRNLPTAKIEISALSFALCSFVTYIFWFWKPQNPKIPTYISLNHVGVWENDIFKSEELPTLNIQSYLDLPREEFKDLTDADELKIRSLKMYLERLVPGCFFTQALFTWKDSRELAERFPNDRYNWHSWLWMHQHGDDLKPVIPNPHERKEAYFNFKGEDIGFIIGSVILGACHAIAWNFDFPTPIERTLWRVAIIVVITVMPVYYLLWVGYYFLQIGLDIGGSAVDITLAWLAFISFGLARLYLLGAAFRDLFHLPPEAFITTWAASFPNFG</sequence>
<dbReference type="PANTHER" id="PTHR35043">
    <property type="entry name" value="TRANSCRIPTION FACTOR DOMAIN-CONTAINING PROTEIN"/>
    <property type="match status" value="1"/>
</dbReference>
<dbReference type="AlphaFoldDB" id="A0A9W4UKB6"/>
<accession>A0A9W4UKB6</accession>
<keyword evidence="2" id="KW-0732">Signal</keyword>
<evidence type="ECO:0000256" key="2">
    <source>
        <dbReference type="SAM" id="SignalP"/>
    </source>
</evidence>
<feature type="transmembrane region" description="Helical" evidence="1">
    <location>
        <begin position="392"/>
        <end position="417"/>
    </location>
</feature>
<feature type="chain" id="PRO_5040961757" evidence="2">
    <location>
        <begin position="21"/>
        <end position="475"/>
    </location>
</feature>
<dbReference type="EMBL" id="CAOQHR010000007">
    <property type="protein sequence ID" value="CAI6337254.1"/>
    <property type="molecule type" value="Genomic_DNA"/>
</dbReference>
<organism evidence="3 4">
    <name type="scientific">Periconia digitata</name>
    <dbReference type="NCBI Taxonomy" id="1303443"/>
    <lineage>
        <taxon>Eukaryota</taxon>
        <taxon>Fungi</taxon>
        <taxon>Dikarya</taxon>
        <taxon>Ascomycota</taxon>
        <taxon>Pezizomycotina</taxon>
        <taxon>Dothideomycetes</taxon>
        <taxon>Pleosporomycetidae</taxon>
        <taxon>Pleosporales</taxon>
        <taxon>Massarineae</taxon>
        <taxon>Periconiaceae</taxon>
        <taxon>Periconia</taxon>
    </lineage>
</organism>
<protein>
    <submittedName>
        <fullName evidence="3">Uncharacterized protein</fullName>
    </submittedName>
</protein>
<gene>
    <name evidence="3" type="ORF">PDIGIT_LOCUS10363</name>
</gene>
<keyword evidence="1" id="KW-0812">Transmembrane</keyword>
<feature type="transmembrane region" description="Helical" evidence="1">
    <location>
        <begin position="212"/>
        <end position="232"/>
    </location>
</feature>
<evidence type="ECO:0000313" key="4">
    <source>
        <dbReference type="Proteomes" id="UP001152607"/>
    </source>
</evidence>
<evidence type="ECO:0000313" key="3">
    <source>
        <dbReference type="EMBL" id="CAI6337254.1"/>
    </source>
</evidence>
<comment type="caution">
    <text evidence="3">The sequence shown here is derived from an EMBL/GenBank/DDBJ whole genome shotgun (WGS) entry which is preliminary data.</text>
</comment>